<dbReference type="PANTHER" id="PTHR32022">
    <property type="entry name" value="D-GLUTAMATE CYCLASE, MITOCHONDRIAL"/>
    <property type="match status" value="1"/>
</dbReference>
<dbReference type="InterPro" id="IPR025504">
    <property type="entry name" value="GLUCM_C"/>
</dbReference>
<accession>A0A3P3XPM3</accession>
<organism evidence="3">
    <name type="scientific">uncultured spirochete</name>
    <dbReference type="NCBI Taxonomy" id="156406"/>
    <lineage>
        <taxon>Bacteria</taxon>
        <taxon>Pseudomonadati</taxon>
        <taxon>Spirochaetota</taxon>
        <taxon>Spirochaetia</taxon>
        <taxon>Spirochaetales</taxon>
        <taxon>environmental samples</taxon>
    </lineage>
</organism>
<evidence type="ECO:0000313" key="3">
    <source>
        <dbReference type="EMBL" id="SLM18220.1"/>
    </source>
</evidence>
<feature type="domain" description="D-glutamate cyclase-like C-terminal" evidence="2">
    <location>
        <begin position="12"/>
        <end position="325"/>
    </location>
</feature>
<sequence>MAKIVAEYIDRLINIEMRQTGGIPRGVTHRLYEAARKFHKEPLTYLAASKLIEAVGPKDHVLIATGAGVAPWLPKGETDGPLGAAALARAIDLGLGGKPVLVGEGRCLPPIAATVEAASLLVADDDLFAQRDHVAQVLEYPLGEKDGSLFAEELLEKYKPKAIITVEKHGPSASGKYHSIMGVGRSPDNVANVKFLVEAAMEKGILTIGIGDGGNEIGFGNIHEDVRKIQKYGSKCQCPCGAGIATVTKADVLVAAAISNWGAYGIAAMLAFLMKNPRLLHDKDTEYRMLEASIRAGAMDGLYTNLSMYVDGTSCETQLSMITMLHEIVANGLSEQPRHW</sequence>
<dbReference type="EMBL" id="FWDO01000004">
    <property type="protein sequence ID" value="SLM18220.1"/>
    <property type="molecule type" value="Genomic_DNA"/>
</dbReference>
<keyword evidence="1" id="KW-0472">Membrane</keyword>
<reference evidence="3" key="1">
    <citation type="submission" date="2017-02" db="EMBL/GenBank/DDBJ databases">
        <authorList>
            <person name="Regsiter A."/>
            <person name="William W."/>
        </authorList>
    </citation>
    <scope>NUCLEOTIDE SEQUENCE</scope>
    <source>
        <strain evidence="3">BdmA 4</strain>
    </source>
</reference>
<evidence type="ECO:0000256" key="1">
    <source>
        <dbReference type="SAM" id="Phobius"/>
    </source>
</evidence>
<keyword evidence="1" id="KW-1133">Transmembrane helix</keyword>
<protein>
    <recommendedName>
        <fullName evidence="2">D-glutamate cyclase-like C-terminal domain-containing protein</fullName>
    </recommendedName>
</protein>
<feature type="transmembrane region" description="Helical" evidence="1">
    <location>
        <begin position="252"/>
        <end position="273"/>
    </location>
</feature>
<dbReference type="Pfam" id="PF14336">
    <property type="entry name" value="GLUCM-like_C"/>
    <property type="match status" value="1"/>
</dbReference>
<evidence type="ECO:0000259" key="2">
    <source>
        <dbReference type="Pfam" id="PF14336"/>
    </source>
</evidence>
<gene>
    <name evidence="3" type="ORF">SPIRO4BDMA_40792</name>
</gene>
<proteinExistence type="predicted"/>
<name>A0A3P3XPM3_9SPIR</name>
<keyword evidence="1" id="KW-0812">Transmembrane</keyword>
<dbReference type="Gene3D" id="3.90.1640.20">
    <property type="entry name" value="TON_0340"/>
    <property type="match status" value="1"/>
</dbReference>
<dbReference type="AlphaFoldDB" id="A0A3P3XPM3"/>
<dbReference type="PANTHER" id="PTHR32022:SF10">
    <property type="entry name" value="D-GLUTAMATE CYCLASE, MITOCHONDRIAL"/>
    <property type="match status" value="1"/>
</dbReference>